<protein>
    <recommendedName>
        <fullName evidence="2">3-hydroxyisobutyryl-CoA hydrolase</fullName>
        <ecNumber evidence="2">3.1.2.4</ecNumber>
    </recommendedName>
</protein>
<evidence type="ECO:0000313" key="6">
    <source>
        <dbReference type="Proteomes" id="UP000270342"/>
    </source>
</evidence>
<evidence type="ECO:0000256" key="1">
    <source>
        <dbReference type="ARBA" id="ARBA00001709"/>
    </source>
</evidence>
<dbReference type="RefSeq" id="WP_121088121.1">
    <property type="nucleotide sequence ID" value="NZ_RBZU01000007.1"/>
</dbReference>
<dbReference type="Gene3D" id="3.90.226.10">
    <property type="entry name" value="2-enoyl-CoA Hydratase, Chain A, domain 1"/>
    <property type="match status" value="1"/>
</dbReference>
<accession>A0A494Y0V7</accession>
<dbReference type="OrthoDB" id="9790967at2"/>
<dbReference type="Proteomes" id="UP000270342">
    <property type="component" value="Unassembled WGS sequence"/>
</dbReference>
<dbReference type="InterPro" id="IPR029045">
    <property type="entry name" value="ClpP/crotonase-like_dom_sf"/>
</dbReference>
<dbReference type="InterPro" id="IPR032259">
    <property type="entry name" value="HIBYL-CoA-H"/>
</dbReference>
<evidence type="ECO:0000259" key="4">
    <source>
        <dbReference type="Pfam" id="PF16113"/>
    </source>
</evidence>
<name>A0A494Y0V7_9BURK</name>
<comment type="catalytic activity">
    <reaction evidence="1">
        <text>3-hydroxy-2-methylpropanoyl-CoA + H2O = 3-hydroxy-2-methylpropanoate + CoA + H(+)</text>
        <dbReference type="Rhea" id="RHEA:20888"/>
        <dbReference type="ChEBI" id="CHEBI:11805"/>
        <dbReference type="ChEBI" id="CHEBI:15377"/>
        <dbReference type="ChEBI" id="CHEBI:15378"/>
        <dbReference type="ChEBI" id="CHEBI:57287"/>
        <dbReference type="ChEBI" id="CHEBI:57340"/>
        <dbReference type="EC" id="3.1.2.4"/>
    </reaction>
</comment>
<dbReference type="CDD" id="cd06558">
    <property type="entry name" value="crotonase-like"/>
    <property type="match status" value="1"/>
</dbReference>
<dbReference type="SUPFAM" id="SSF52096">
    <property type="entry name" value="ClpP/crotonase"/>
    <property type="match status" value="1"/>
</dbReference>
<dbReference type="EMBL" id="RBZU01000007">
    <property type="protein sequence ID" value="RKP53493.1"/>
    <property type="molecule type" value="Genomic_DNA"/>
</dbReference>
<keyword evidence="6" id="KW-1185">Reference proteome</keyword>
<dbReference type="NCBIfam" id="NF004127">
    <property type="entry name" value="PRK05617.1"/>
    <property type="match status" value="1"/>
</dbReference>
<dbReference type="GO" id="GO:0003860">
    <property type="term" value="F:3-hydroxyisobutyryl-CoA hydrolase activity"/>
    <property type="evidence" value="ECO:0007669"/>
    <property type="project" value="UniProtKB-EC"/>
</dbReference>
<dbReference type="GO" id="GO:0006574">
    <property type="term" value="P:L-valine catabolic process"/>
    <property type="evidence" value="ECO:0007669"/>
    <property type="project" value="TreeGrafter"/>
</dbReference>
<organism evidence="5 6">
    <name type="scientific">Pararobbsia silviterrae</name>
    <dbReference type="NCBI Taxonomy" id="1792498"/>
    <lineage>
        <taxon>Bacteria</taxon>
        <taxon>Pseudomonadati</taxon>
        <taxon>Pseudomonadota</taxon>
        <taxon>Betaproteobacteria</taxon>
        <taxon>Burkholderiales</taxon>
        <taxon>Burkholderiaceae</taxon>
        <taxon>Pararobbsia</taxon>
    </lineage>
</organism>
<evidence type="ECO:0000256" key="2">
    <source>
        <dbReference type="ARBA" id="ARBA00011915"/>
    </source>
</evidence>
<gene>
    <name evidence="5" type="ORF">D7S86_16665</name>
</gene>
<dbReference type="EC" id="3.1.2.4" evidence="2"/>
<dbReference type="InterPro" id="IPR045004">
    <property type="entry name" value="ECH_dom"/>
</dbReference>
<dbReference type="AlphaFoldDB" id="A0A494Y0V7"/>
<evidence type="ECO:0000256" key="3">
    <source>
        <dbReference type="ARBA" id="ARBA00022801"/>
    </source>
</evidence>
<keyword evidence="5" id="KW-0413">Isomerase</keyword>
<dbReference type="GO" id="GO:0005829">
    <property type="term" value="C:cytosol"/>
    <property type="evidence" value="ECO:0007669"/>
    <property type="project" value="TreeGrafter"/>
</dbReference>
<keyword evidence="3" id="KW-0378">Hydrolase</keyword>
<dbReference type="PANTHER" id="PTHR43176">
    <property type="entry name" value="3-HYDROXYISOBUTYRYL-COA HYDROLASE-RELATED"/>
    <property type="match status" value="1"/>
</dbReference>
<dbReference type="PANTHER" id="PTHR43176:SF3">
    <property type="entry name" value="3-HYDROXYISOBUTYRYL-COA HYDROLASE, MITOCHONDRIAL"/>
    <property type="match status" value="1"/>
</dbReference>
<dbReference type="GO" id="GO:0016853">
    <property type="term" value="F:isomerase activity"/>
    <property type="evidence" value="ECO:0007669"/>
    <property type="project" value="UniProtKB-KW"/>
</dbReference>
<sequence length="417" mass="44706">MSVSPDTGTSHLASPHRADIPTVLFRTIDRIARITLNRPAALNALDLPMIHAIAARLEQCRADPDIVAVVLDSALDKAFCAGGDVRALLRPGHDTRADLERYFADEYRLDFAIHRFPKPVVAIMDAVTMGGGMGLAQGASLRVATDRSRIAMPETKIGLVPDVGATHFLAAMPIETALYVGLTGVTLSGPDALACGLADVCVPHDTLAGHDSGLDSDLNSGHPSGLDARLARIDTSGTPSFDALRAALQHACAPSASTSGHAASSQAAHAPIARQHAWIAEHFRSDRSPQAIVESLRAARRALPDDTAAQAERDWLDATLSALTAYSPTMIHVTREALLRGRGMTLADSFRMEMGIVIRSIEEGDFREGVRAHLVDKDRAPKWDPATLDAVSRERIEHFMTSPWSPDAHPLRDLGAH</sequence>
<proteinExistence type="predicted"/>
<comment type="caution">
    <text evidence="5">The sequence shown here is derived from an EMBL/GenBank/DDBJ whole genome shotgun (WGS) entry which is preliminary data.</text>
</comment>
<feature type="domain" description="Enoyl-CoA hydratase/isomerase" evidence="4">
    <location>
        <begin position="32"/>
        <end position="399"/>
    </location>
</feature>
<evidence type="ECO:0000313" key="5">
    <source>
        <dbReference type="EMBL" id="RKP53493.1"/>
    </source>
</evidence>
<reference evidence="5 6" key="1">
    <citation type="submission" date="2018-10" db="EMBL/GenBank/DDBJ databases">
        <title>Robbsia sp. DHC34, isolated from soil.</title>
        <authorList>
            <person name="Gao Z.-H."/>
            <person name="Qiu L.-H."/>
        </authorList>
    </citation>
    <scope>NUCLEOTIDE SEQUENCE [LARGE SCALE GENOMIC DNA]</scope>
    <source>
        <strain evidence="5 6">DHC34</strain>
    </source>
</reference>
<dbReference type="Pfam" id="PF16113">
    <property type="entry name" value="ECH_2"/>
    <property type="match status" value="1"/>
</dbReference>